<sequence>MPESYLENALAKLARQLVAFDEASLMDLWERYAESVRQFEPTRRWEEAALVFGLIQAVRMKNQLFNYNLAASRQPGADVPGLGMLDLTAPQPAPRGQQRESSRNGSAKAPAPEGKGSVRQGKPKAGKLIPLRRSQD</sequence>
<organism evidence="2 3">
    <name type="scientific">Humidesulfovibrio mexicanus</name>
    <dbReference type="NCBI Taxonomy" id="147047"/>
    <lineage>
        <taxon>Bacteria</taxon>
        <taxon>Pseudomonadati</taxon>
        <taxon>Thermodesulfobacteriota</taxon>
        <taxon>Desulfovibrionia</taxon>
        <taxon>Desulfovibrionales</taxon>
        <taxon>Desulfovibrionaceae</taxon>
        <taxon>Humidesulfovibrio</taxon>
    </lineage>
</organism>
<evidence type="ECO:0000313" key="3">
    <source>
        <dbReference type="Proteomes" id="UP000198324"/>
    </source>
</evidence>
<proteinExistence type="predicted"/>
<dbReference type="OrthoDB" id="5457538at2"/>
<accession>A0A239B3J3</accession>
<keyword evidence="3" id="KW-1185">Reference proteome</keyword>
<dbReference type="RefSeq" id="WP_089274606.1">
    <property type="nucleotide sequence ID" value="NZ_FZOC01000004.1"/>
</dbReference>
<dbReference type="Proteomes" id="UP000198324">
    <property type="component" value="Unassembled WGS sequence"/>
</dbReference>
<dbReference type="AlphaFoldDB" id="A0A239B3J3"/>
<evidence type="ECO:0000313" key="2">
    <source>
        <dbReference type="EMBL" id="SNS02535.1"/>
    </source>
</evidence>
<name>A0A239B3J3_9BACT</name>
<protein>
    <submittedName>
        <fullName evidence="2">Uncharacterized protein</fullName>
    </submittedName>
</protein>
<dbReference type="EMBL" id="FZOC01000004">
    <property type="protein sequence ID" value="SNS02535.1"/>
    <property type="molecule type" value="Genomic_DNA"/>
</dbReference>
<gene>
    <name evidence="2" type="ORF">SAMN04488503_2411</name>
</gene>
<evidence type="ECO:0000256" key="1">
    <source>
        <dbReference type="SAM" id="MobiDB-lite"/>
    </source>
</evidence>
<reference evidence="2 3" key="1">
    <citation type="submission" date="2017-06" db="EMBL/GenBank/DDBJ databases">
        <authorList>
            <person name="Kim H.J."/>
            <person name="Triplett B.A."/>
        </authorList>
    </citation>
    <scope>NUCLEOTIDE SEQUENCE [LARGE SCALE GENOMIC DNA]</scope>
    <source>
        <strain evidence="2 3">DSM 13116</strain>
    </source>
</reference>
<feature type="region of interest" description="Disordered" evidence="1">
    <location>
        <begin position="79"/>
        <end position="136"/>
    </location>
</feature>